<name>A0A0E2LNN8_PORGN</name>
<dbReference type="Proteomes" id="UP000016630">
    <property type="component" value="Unassembled WGS sequence"/>
</dbReference>
<reference evidence="2 3" key="1">
    <citation type="submission" date="2013-06" db="EMBL/GenBank/DDBJ databases">
        <authorList>
            <person name="Weinstock G."/>
            <person name="Sodergren E."/>
            <person name="Lobos E.A."/>
            <person name="Fulton L."/>
            <person name="Fulton R."/>
            <person name="Courtney L."/>
            <person name="Fronick C."/>
            <person name="O'Laughlin M."/>
            <person name="Godfrey J."/>
            <person name="Wilson R.M."/>
            <person name="Miner T."/>
            <person name="Farmer C."/>
            <person name="Delehaunty K."/>
            <person name="Cordes M."/>
            <person name="Minx P."/>
            <person name="Tomlinson C."/>
            <person name="Chen J."/>
            <person name="Wollam A."/>
            <person name="Pepin K.H."/>
            <person name="Bhonagiri V."/>
            <person name="Zhang X."/>
            <person name="Warren W."/>
            <person name="Mitreva M."/>
            <person name="Mardis E.R."/>
            <person name="Wilson R.K."/>
        </authorList>
    </citation>
    <scope>NUCLEOTIDE SEQUENCE [LARGE SCALE GENOMIC DNA]</scope>
    <source>
        <strain evidence="2 3">F0570</strain>
    </source>
</reference>
<feature type="region of interest" description="Disordered" evidence="1">
    <location>
        <begin position="21"/>
        <end position="43"/>
    </location>
</feature>
<evidence type="ECO:0000313" key="3">
    <source>
        <dbReference type="Proteomes" id="UP000016630"/>
    </source>
</evidence>
<evidence type="ECO:0000256" key="1">
    <source>
        <dbReference type="SAM" id="MobiDB-lite"/>
    </source>
</evidence>
<dbReference type="PATRIC" id="fig|1227271.3.peg.1521"/>
<organism evidence="2 3">
    <name type="scientific">Porphyromonas gingivalis F0570</name>
    <dbReference type="NCBI Taxonomy" id="1227271"/>
    <lineage>
        <taxon>Bacteria</taxon>
        <taxon>Pseudomonadati</taxon>
        <taxon>Bacteroidota</taxon>
        <taxon>Bacteroidia</taxon>
        <taxon>Bacteroidales</taxon>
        <taxon>Porphyromonadaceae</taxon>
        <taxon>Porphyromonas</taxon>
    </lineage>
</organism>
<dbReference type="AlphaFoldDB" id="A0A0E2LNN8"/>
<comment type="caution">
    <text evidence="2">The sequence shown here is derived from an EMBL/GenBank/DDBJ whole genome shotgun (WGS) entry which is preliminary data.</text>
</comment>
<gene>
    <name evidence="2" type="ORF">HMPREF1555_01748</name>
</gene>
<dbReference type="HOGENOM" id="CLU_213318_0_0_10"/>
<dbReference type="EMBL" id="AWUW01000128">
    <property type="protein sequence ID" value="ERJ64672.1"/>
    <property type="molecule type" value="Genomic_DNA"/>
</dbReference>
<sequence length="43" mass="5089">MRAKKVFNNEEEFGMILNKQLKEDEEQGEKEEETEFGGSKFAY</sequence>
<protein>
    <submittedName>
        <fullName evidence="2">Uncharacterized protein</fullName>
    </submittedName>
</protein>
<proteinExistence type="predicted"/>
<evidence type="ECO:0000313" key="2">
    <source>
        <dbReference type="EMBL" id="ERJ64672.1"/>
    </source>
</evidence>
<accession>A0A0E2LNN8</accession>
<feature type="compositionally biased region" description="Acidic residues" evidence="1">
    <location>
        <begin position="23"/>
        <end position="35"/>
    </location>
</feature>